<comment type="similarity">
    <text evidence="1 4">Belongs to the short-chain dehydrogenases/reductases (SDR) family.</text>
</comment>
<sequence>MPQLVWFITGCSSGFGAEFVRQVLSRGDKVIATARDITKIEALASQGAAVLELDVTHSQHAIEQIIAQAITVYGRIDVLVNNAGYVAAGSWEDLSYHDFLACFETNVFGPLKVTRAILPHLRERMSGTMVFISSLSGWVGHQFTGAYAGSKFALEGIVESLHKETQPLGLRTLLMEPGRFRTSLLSATNLKFKQSQISDYEIASESHGDHLHSEDFKQPGNPELFVRLVVDLVKQEGCAEGKVIPFRLPVGRDAVEEIGLKLRETAEVLREWNDSITSTDY</sequence>
<dbReference type="Pfam" id="PF00106">
    <property type="entry name" value="adh_short"/>
    <property type="match status" value="1"/>
</dbReference>
<dbReference type="PRINTS" id="PR00081">
    <property type="entry name" value="GDHRDH"/>
</dbReference>
<dbReference type="InterPro" id="IPR020904">
    <property type="entry name" value="Sc_DH/Rdtase_CS"/>
</dbReference>
<keyword evidence="2" id="KW-0521">NADP</keyword>
<evidence type="ECO:0000313" key="5">
    <source>
        <dbReference type="EMBL" id="KAH7233273.1"/>
    </source>
</evidence>
<dbReference type="PRINTS" id="PR00080">
    <property type="entry name" value="SDRFAMILY"/>
</dbReference>
<dbReference type="PANTHER" id="PTHR43976">
    <property type="entry name" value="SHORT CHAIN DEHYDROGENASE"/>
    <property type="match status" value="1"/>
</dbReference>
<reference evidence="5" key="1">
    <citation type="journal article" date="2021" name="Nat. Commun.">
        <title>Genetic determinants of endophytism in the Arabidopsis root mycobiome.</title>
        <authorList>
            <person name="Mesny F."/>
            <person name="Miyauchi S."/>
            <person name="Thiergart T."/>
            <person name="Pickel B."/>
            <person name="Atanasova L."/>
            <person name="Karlsson M."/>
            <person name="Huettel B."/>
            <person name="Barry K.W."/>
            <person name="Haridas S."/>
            <person name="Chen C."/>
            <person name="Bauer D."/>
            <person name="Andreopoulos W."/>
            <person name="Pangilinan J."/>
            <person name="LaButti K."/>
            <person name="Riley R."/>
            <person name="Lipzen A."/>
            <person name="Clum A."/>
            <person name="Drula E."/>
            <person name="Henrissat B."/>
            <person name="Kohler A."/>
            <person name="Grigoriev I.V."/>
            <person name="Martin F.M."/>
            <person name="Hacquard S."/>
        </authorList>
    </citation>
    <scope>NUCLEOTIDE SEQUENCE</scope>
    <source>
        <strain evidence="5">MPI-SDFR-AT-0068</strain>
    </source>
</reference>
<evidence type="ECO:0000313" key="6">
    <source>
        <dbReference type="Proteomes" id="UP000813427"/>
    </source>
</evidence>
<proteinExistence type="inferred from homology"/>
<evidence type="ECO:0000256" key="4">
    <source>
        <dbReference type="RuleBase" id="RU000363"/>
    </source>
</evidence>
<dbReference type="Gene3D" id="3.40.50.720">
    <property type="entry name" value="NAD(P)-binding Rossmann-like Domain"/>
    <property type="match status" value="1"/>
</dbReference>
<dbReference type="AlphaFoldDB" id="A0A8K0RLE2"/>
<dbReference type="InterPro" id="IPR051911">
    <property type="entry name" value="SDR_oxidoreductase"/>
</dbReference>
<organism evidence="5 6">
    <name type="scientific">Fusarium tricinctum</name>
    <dbReference type="NCBI Taxonomy" id="61284"/>
    <lineage>
        <taxon>Eukaryota</taxon>
        <taxon>Fungi</taxon>
        <taxon>Dikarya</taxon>
        <taxon>Ascomycota</taxon>
        <taxon>Pezizomycotina</taxon>
        <taxon>Sordariomycetes</taxon>
        <taxon>Hypocreomycetidae</taxon>
        <taxon>Hypocreales</taxon>
        <taxon>Nectriaceae</taxon>
        <taxon>Fusarium</taxon>
        <taxon>Fusarium tricinctum species complex</taxon>
    </lineage>
</organism>
<dbReference type="SUPFAM" id="SSF51735">
    <property type="entry name" value="NAD(P)-binding Rossmann-fold domains"/>
    <property type="match status" value="1"/>
</dbReference>
<keyword evidence="3" id="KW-0560">Oxidoreductase</keyword>
<accession>A0A8K0RLE2</accession>
<dbReference type="PROSITE" id="PS00061">
    <property type="entry name" value="ADH_SHORT"/>
    <property type="match status" value="1"/>
</dbReference>
<dbReference type="PANTHER" id="PTHR43976:SF16">
    <property type="entry name" value="SHORT-CHAIN DEHYDROGENASE_REDUCTASE FAMILY PROTEIN"/>
    <property type="match status" value="1"/>
</dbReference>
<dbReference type="CDD" id="cd05374">
    <property type="entry name" value="17beta-HSD-like_SDR_c"/>
    <property type="match status" value="1"/>
</dbReference>
<evidence type="ECO:0000256" key="1">
    <source>
        <dbReference type="ARBA" id="ARBA00006484"/>
    </source>
</evidence>
<dbReference type="Proteomes" id="UP000813427">
    <property type="component" value="Unassembled WGS sequence"/>
</dbReference>
<evidence type="ECO:0000256" key="2">
    <source>
        <dbReference type="ARBA" id="ARBA00022857"/>
    </source>
</evidence>
<comment type="caution">
    <text evidence="5">The sequence shown here is derived from an EMBL/GenBank/DDBJ whole genome shotgun (WGS) entry which is preliminary data.</text>
</comment>
<dbReference type="GO" id="GO:0016491">
    <property type="term" value="F:oxidoreductase activity"/>
    <property type="evidence" value="ECO:0007669"/>
    <property type="project" value="UniProtKB-KW"/>
</dbReference>
<name>A0A8K0RLE2_9HYPO</name>
<dbReference type="InterPro" id="IPR002347">
    <property type="entry name" value="SDR_fam"/>
</dbReference>
<dbReference type="EMBL" id="JAGPXF010000008">
    <property type="protein sequence ID" value="KAH7233273.1"/>
    <property type="molecule type" value="Genomic_DNA"/>
</dbReference>
<evidence type="ECO:0000256" key="3">
    <source>
        <dbReference type="ARBA" id="ARBA00023002"/>
    </source>
</evidence>
<dbReference type="OrthoDB" id="1274115at2759"/>
<keyword evidence="6" id="KW-1185">Reference proteome</keyword>
<gene>
    <name evidence="5" type="ORF">BKA59DRAFT_316276</name>
</gene>
<protein>
    <submittedName>
        <fullName evidence="5">Uncharacterized protein</fullName>
    </submittedName>
</protein>
<dbReference type="InterPro" id="IPR036291">
    <property type="entry name" value="NAD(P)-bd_dom_sf"/>
</dbReference>